<comment type="caution">
    <text evidence="4">The sequence shown here is derived from an EMBL/GenBank/DDBJ whole genome shotgun (WGS) entry which is preliminary data.</text>
</comment>
<evidence type="ECO:0000313" key="5">
    <source>
        <dbReference type="Proteomes" id="UP000460416"/>
    </source>
</evidence>
<feature type="domain" description="TonB C-terminal" evidence="3">
    <location>
        <begin position="181"/>
        <end position="241"/>
    </location>
</feature>
<reference evidence="4 5" key="1">
    <citation type="submission" date="2019-07" db="EMBL/GenBank/DDBJ databases">
        <title>Gramella aestuarii sp. nov., isolated from a tidal flat, and emended description of Gramella echinicola.</title>
        <authorList>
            <person name="Liu L."/>
        </authorList>
    </citation>
    <scope>NUCLEOTIDE SEQUENCE [LARGE SCALE GENOMIC DNA]</scope>
    <source>
        <strain evidence="4 5">BS12</strain>
    </source>
</reference>
<dbReference type="Pfam" id="PF03544">
    <property type="entry name" value="TonB_C"/>
    <property type="match status" value="1"/>
</dbReference>
<name>A0A7K1LRR1_9FLAO</name>
<keyword evidence="2" id="KW-0472">Membrane</keyword>
<evidence type="ECO:0000313" key="4">
    <source>
        <dbReference type="EMBL" id="MUP43494.1"/>
    </source>
</evidence>
<organism evidence="4 5">
    <name type="scientific">Christiangramia aestuarii</name>
    <dbReference type="NCBI Taxonomy" id="1028746"/>
    <lineage>
        <taxon>Bacteria</taxon>
        <taxon>Pseudomonadati</taxon>
        <taxon>Bacteroidota</taxon>
        <taxon>Flavobacteriia</taxon>
        <taxon>Flavobacteriales</taxon>
        <taxon>Flavobacteriaceae</taxon>
        <taxon>Christiangramia</taxon>
    </lineage>
</organism>
<dbReference type="AlphaFoldDB" id="A0A7K1LRR1"/>
<dbReference type="Gene3D" id="3.30.1150.10">
    <property type="match status" value="1"/>
</dbReference>
<evidence type="ECO:0000256" key="1">
    <source>
        <dbReference type="SAM" id="Coils"/>
    </source>
</evidence>
<keyword evidence="2" id="KW-0812">Transmembrane</keyword>
<evidence type="ECO:0000256" key="2">
    <source>
        <dbReference type="SAM" id="Phobius"/>
    </source>
</evidence>
<gene>
    <name evidence="4" type="ORF">FLP08_12985</name>
</gene>
<dbReference type="SUPFAM" id="SSF74653">
    <property type="entry name" value="TolA/TonB C-terminal domain"/>
    <property type="match status" value="1"/>
</dbReference>
<feature type="transmembrane region" description="Helical" evidence="2">
    <location>
        <begin position="16"/>
        <end position="34"/>
    </location>
</feature>
<keyword evidence="1" id="KW-0175">Coiled coil</keyword>
<evidence type="ECO:0000259" key="3">
    <source>
        <dbReference type="Pfam" id="PF03544"/>
    </source>
</evidence>
<dbReference type="GO" id="GO:0055085">
    <property type="term" value="P:transmembrane transport"/>
    <property type="evidence" value="ECO:0007669"/>
    <property type="project" value="InterPro"/>
</dbReference>
<dbReference type="EMBL" id="VJVW01000005">
    <property type="protein sequence ID" value="MUP43494.1"/>
    <property type="molecule type" value="Genomic_DNA"/>
</dbReference>
<accession>A0A7K1LRR1</accession>
<dbReference type="Proteomes" id="UP000460416">
    <property type="component" value="Unassembled WGS sequence"/>
</dbReference>
<dbReference type="OrthoDB" id="1522859at2"/>
<keyword evidence="2" id="KW-1133">Transmembrane helix</keyword>
<protein>
    <submittedName>
        <fullName evidence="4">Energy transducer TonB</fullName>
    </submittedName>
</protein>
<dbReference type="InterPro" id="IPR037682">
    <property type="entry name" value="TonB_C"/>
</dbReference>
<keyword evidence="5" id="KW-1185">Reference proteome</keyword>
<feature type="coiled-coil region" evidence="1">
    <location>
        <begin position="81"/>
        <end position="126"/>
    </location>
</feature>
<proteinExistence type="predicted"/>
<dbReference type="RefSeq" id="WP_156277283.1">
    <property type="nucleotide sequence ID" value="NZ_BAABGI010000004.1"/>
</dbReference>
<sequence length="246" mass="28065">MTSKKNPGADLNRYKMIFFQIGLIITLGITYTGIEWSFKPAKDYADQTVQINMEMTEDIPITEIKMNLPPPPPPPAVPEVIELVEDDLEIEEDEIQSTETSINEKMEKVVEVAEVIEQEIEETIEDVPFVLIERVPIYPGCENQNDNASRKRCMSDRIQDFVKKEFNNNLGAELGLEGIHRIVVVFRIDPNGYISDIKARAPHKDFEAEAIRVVRSLPQMTPGYQRNRPVGVIYTLPIVFEVRPHA</sequence>